<dbReference type="GO" id="GO:0003677">
    <property type="term" value="F:DNA binding"/>
    <property type="evidence" value="ECO:0007669"/>
    <property type="project" value="UniProtKB-KW"/>
</dbReference>
<protein>
    <submittedName>
        <fullName evidence="5">Autoinducer binding domain</fullName>
    </submittedName>
</protein>
<evidence type="ECO:0000313" key="5">
    <source>
        <dbReference type="EMBL" id="STX41140.1"/>
    </source>
</evidence>
<dbReference type="Gene3D" id="3.30.450.80">
    <property type="entry name" value="Transcription factor LuxR-like, autoinducer-binding domain"/>
    <property type="match status" value="1"/>
</dbReference>
<dbReference type="EMBL" id="UGOA01000001">
    <property type="protein sequence ID" value="STX41140.1"/>
    <property type="molecule type" value="Genomic_DNA"/>
</dbReference>
<proteinExistence type="predicted"/>
<dbReference type="Proteomes" id="UP000254677">
    <property type="component" value="Unassembled WGS sequence"/>
</dbReference>
<dbReference type="InterPro" id="IPR005143">
    <property type="entry name" value="TF_LuxR_autoind-bd_dom"/>
</dbReference>
<evidence type="ECO:0000256" key="1">
    <source>
        <dbReference type="ARBA" id="ARBA00023015"/>
    </source>
</evidence>
<keyword evidence="6" id="KW-1185">Reference proteome</keyword>
<reference evidence="5 6" key="1">
    <citation type="submission" date="2018-06" db="EMBL/GenBank/DDBJ databases">
        <authorList>
            <consortium name="Pathogen Informatics"/>
            <person name="Doyle S."/>
        </authorList>
    </citation>
    <scope>NUCLEOTIDE SEQUENCE [LARGE SCALE GENOMIC DNA]</scope>
    <source>
        <strain evidence="5 6">NCTC13292</strain>
    </source>
</reference>
<evidence type="ECO:0000256" key="2">
    <source>
        <dbReference type="ARBA" id="ARBA00023125"/>
    </source>
</evidence>
<gene>
    <name evidence="5" type="ORF">NCTC13292_00746</name>
</gene>
<dbReference type="InterPro" id="IPR036693">
    <property type="entry name" value="TF_LuxR_autoind-bd_dom_sf"/>
</dbReference>
<dbReference type="AlphaFoldDB" id="A0A378J993"/>
<keyword evidence="2" id="KW-0238">DNA-binding</keyword>
<dbReference type="OrthoDB" id="5650504at2"/>
<keyword evidence="1" id="KW-0805">Transcription regulation</keyword>
<evidence type="ECO:0000259" key="4">
    <source>
        <dbReference type="Pfam" id="PF03472"/>
    </source>
</evidence>
<name>A0A378J993_9GAMM</name>
<evidence type="ECO:0000313" key="6">
    <source>
        <dbReference type="Proteomes" id="UP000254677"/>
    </source>
</evidence>
<dbReference type="RefSeq" id="WP_115220552.1">
    <property type="nucleotide sequence ID" value="NZ_UGOA01000001.1"/>
</dbReference>
<dbReference type="SUPFAM" id="SSF75516">
    <property type="entry name" value="Pheromone-binding domain of LuxR-like quorum-sensing transcription factors"/>
    <property type="match status" value="1"/>
</dbReference>
<organism evidence="5 6">
    <name type="scientific">Legionella donaldsonii</name>
    <dbReference type="NCBI Taxonomy" id="45060"/>
    <lineage>
        <taxon>Bacteria</taxon>
        <taxon>Pseudomonadati</taxon>
        <taxon>Pseudomonadota</taxon>
        <taxon>Gammaproteobacteria</taxon>
        <taxon>Legionellales</taxon>
        <taxon>Legionellaceae</taxon>
        <taxon>Legionella</taxon>
    </lineage>
</organism>
<dbReference type="Pfam" id="PF03472">
    <property type="entry name" value="Autoind_bind"/>
    <property type="match status" value="1"/>
</dbReference>
<feature type="domain" description="Transcription factor LuxR-like autoinducer-binding" evidence="4">
    <location>
        <begin position="28"/>
        <end position="139"/>
    </location>
</feature>
<sequence>MIHDVRKRIFLPFDEKHELLFNKQLRPLNALGCDYLYYLVSDKTSNNKSYRFCTHEDWIDFYYEEKLIDNDPLKRIVEKSNISILPWNQASFINKHEKQTMSGRSAFGLYNGVSIVSKFNDKKYIFVMATEHRDHDLARYLLLEKNYELKKLMHGCITLFDDFNGII</sequence>
<evidence type="ECO:0000256" key="3">
    <source>
        <dbReference type="ARBA" id="ARBA00023163"/>
    </source>
</evidence>
<keyword evidence="3" id="KW-0804">Transcription</keyword>
<accession>A0A378J993</accession>